<feature type="compositionally biased region" description="Polar residues" evidence="2">
    <location>
        <begin position="740"/>
        <end position="778"/>
    </location>
</feature>
<feature type="region of interest" description="Disordered" evidence="2">
    <location>
        <begin position="137"/>
        <end position="429"/>
    </location>
</feature>
<feature type="compositionally biased region" description="Polar residues" evidence="2">
    <location>
        <begin position="233"/>
        <end position="253"/>
    </location>
</feature>
<feature type="region of interest" description="Disordered" evidence="2">
    <location>
        <begin position="652"/>
        <end position="698"/>
    </location>
</feature>
<feature type="compositionally biased region" description="Low complexity" evidence="2">
    <location>
        <begin position="796"/>
        <end position="805"/>
    </location>
</feature>
<evidence type="ECO:0000256" key="2">
    <source>
        <dbReference type="SAM" id="MobiDB-lite"/>
    </source>
</evidence>
<dbReference type="EMBL" id="PJQL01000366">
    <property type="protein sequence ID" value="RCH96462.1"/>
    <property type="molecule type" value="Genomic_DNA"/>
</dbReference>
<feature type="compositionally biased region" description="Basic and acidic residues" evidence="2">
    <location>
        <begin position="177"/>
        <end position="191"/>
    </location>
</feature>
<feature type="region of interest" description="Disordered" evidence="2">
    <location>
        <begin position="925"/>
        <end position="944"/>
    </location>
</feature>
<feature type="compositionally biased region" description="Polar residues" evidence="2">
    <location>
        <begin position="331"/>
        <end position="344"/>
    </location>
</feature>
<feature type="compositionally biased region" description="Polar residues" evidence="2">
    <location>
        <begin position="505"/>
        <end position="522"/>
    </location>
</feature>
<keyword evidence="1" id="KW-0175">Coiled coil</keyword>
<feature type="compositionally biased region" description="Polar residues" evidence="2">
    <location>
        <begin position="388"/>
        <end position="403"/>
    </location>
</feature>
<name>A0A367K2H9_RHIAZ</name>
<feature type="compositionally biased region" description="Basic and acidic residues" evidence="2">
    <location>
        <begin position="652"/>
        <end position="672"/>
    </location>
</feature>
<feature type="coiled-coil region" evidence="1">
    <location>
        <begin position="538"/>
        <end position="567"/>
    </location>
</feature>
<feature type="compositionally biased region" description="Basic and acidic residues" evidence="2">
    <location>
        <begin position="149"/>
        <end position="170"/>
    </location>
</feature>
<feature type="compositionally biased region" description="Low complexity" evidence="2">
    <location>
        <begin position="673"/>
        <end position="685"/>
    </location>
</feature>
<organism evidence="3 4">
    <name type="scientific">Rhizopus azygosporus</name>
    <name type="common">Rhizopus microsporus var. azygosporus</name>
    <dbReference type="NCBI Taxonomy" id="86630"/>
    <lineage>
        <taxon>Eukaryota</taxon>
        <taxon>Fungi</taxon>
        <taxon>Fungi incertae sedis</taxon>
        <taxon>Mucoromycota</taxon>
        <taxon>Mucoromycotina</taxon>
        <taxon>Mucoromycetes</taxon>
        <taxon>Mucorales</taxon>
        <taxon>Mucorineae</taxon>
        <taxon>Rhizopodaceae</taxon>
        <taxon>Rhizopus</taxon>
    </lineage>
</organism>
<feature type="compositionally biased region" description="Polar residues" evidence="2">
    <location>
        <begin position="686"/>
        <end position="698"/>
    </location>
</feature>
<comment type="caution">
    <text evidence="3">The sequence shown here is derived from an EMBL/GenBank/DDBJ whole genome shotgun (WGS) entry which is preliminary data.</text>
</comment>
<keyword evidence="4" id="KW-1185">Reference proteome</keyword>
<dbReference type="STRING" id="86630.A0A367K2H9"/>
<feature type="region of interest" description="Disordered" evidence="2">
    <location>
        <begin position="827"/>
        <end position="851"/>
    </location>
</feature>
<gene>
    <name evidence="3" type="ORF">CU097_010013</name>
</gene>
<feature type="compositionally biased region" description="Basic and acidic residues" evidence="2">
    <location>
        <begin position="371"/>
        <end position="387"/>
    </location>
</feature>
<feature type="region of interest" description="Disordered" evidence="2">
    <location>
        <begin position="737"/>
        <end position="810"/>
    </location>
</feature>
<feature type="compositionally biased region" description="Low complexity" evidence="2">
    <location>
        <begin position="451"/>
        <end position="484"/>
    </location>
</feature>
<feature type="compositionally biased region" description="Low complexity" evidence="2">
    <location>
        <begin position="404"/>
        <end position="423"/>
    </location>
</feature>
<feature type="compositionally biased region" description="Low complexity" evidence="2">
    <location>
        <begin position="208"/>
        <end position="220"/>
    </location>
</feature>
<feature type="region of interest" description="Disordered" evidence="2">
    <location>
        <begin position="882"/>
        <end position="910"/>
    </location>
</feature>
<evidence type="ECO:0008006" key="5">
    <source>
        <dbReference type="Google" id="ProtNLM"/>
    </source>
</evidence>
<sequence length="1044" mass="117459">MSYRNKGNEPPGRPEVFERLGTVSSSDYNDYGYNSSYRNHNYNNSSSDYYRYRRRSPSLYYNDRYDDRYGDRYNGRYDDRYGYRYYNDRCSYRSLDSGLKIAKSYNNNNNNNNNSYHHKQDYYSSLSDKSRINFVKNDKKPISFVPNKSSEDSYDRREPSPTTDRDKVARDLQITVTRDKKSDHQEDKQDDAYNTSSVTSREIAMAPSQRSESSQRKSSSYKTDTKYTGNGAGTDNNTRSNSQADQQKSQVKRNQSPPNKSKLKKKSVDNNKNNSSVEVATPTTPTRKPAPSSLPALRETKSDSTVHLEKPPTEPAAMRNGKIAGLLDPSPVTTKNVNNLSTDSESTKRDSTTASKQTPTKPSSIRTTVNQKDRGNNPIKEKSDSQRKLSNTVNKPSLPTTNDPKSNTSAPSTKSAPSATAKTLNKQDIKTVQSSQLKVVTDNRLVSPNLQEQQKPKQQQQPVQQHQQQQAQKPKQQQQQLQQPALPATTVAHGQQKPIKHTEESTPTNDPVSMHAPSQASVEQQKKELEKKLGERHVEQLQQLLRLQEGEEELARERVNKETEADQNTITTLQELIKSSKEKQSKHEKQMSMFPPESQKWMEARNNIEVTKIFIKDLNDQHTKIMDSITSILNQQLEAIPTKFKELTRKAREEYDSEKKQIDDSFKIKKSDSSSSTKKNATSIKNATEPSATTVNPQVALLTNQRPTQDTMKQQASEQITSNSVEKQNAIPLALPVKATHTQVETGRVTPTPQKQTSPEPTKQTIPTSTASPQTINTAIAPKASKTDTNDTGKQNNVNNSPNNPISRKRRRVFADSAEASVIIDNDVPLTSPDTTTTTTTLAPSPKQQHIEKPIDEERVERAVKRHKCDPFILADHGTITPPLSASASAQSLNETNLPKDGRREPPLPIDERDDVVIDIFTKKGATHRQSPASTNPFTPQISPVEVPISDPMEVDQESIRNSNKTISAQETRIEEMDIEQPVTETPVDKKPVIVDSSTTSVPAKKPRTTTKVPKIWKVRMDDDTGDVYYQHRVTGEIRLDRPC</sequence>
<dbReference type="Proteomes" id="UP000252139">
    <property type="component" value="Unassembled WGS sequence"/>
</dbReference>
<reference evidence="3 4" key="1">
    <citation type="journal article" date="2018" name="G3 (Bethesda)">
        <title>Phylogenetic and Phylogenomic Definition of Rhizopus Species.</title>
        <authorList>
            <person name="Gryganskyi A.P."/>
            <person name="Golan J."/>
            <person name="Dolatabadi S."/>
            <person name="Mondo S."/>
            <person name="Robb S."/>
            <person name="Idnurm A."/>
            <person name="Muszewska A."/>
            <person name="Steczkiewicz K."/>
            <person name="Masonjones S."/>
            <person name="Liao H.L."/>
            <person name="Gajdeczka M.T."/>
            <person name="Anike F."/>
            <person name="Vuek A."/>
            <person name="Anishchenko I.M."/>
            <person name="Voigt K."/>
            <person name="de Hoog G.S."/>
            <person name="Smith M.E."/>
            <person name="Heitman J."/>
            <person name="Vilgalys R."/>
            <person name="Stajich J.E."/>
        </authorList>
    </citation>
    <scope>NUCLEOTIDE SEQUENCE [LARGE SCALE GENOMIC DNA]</scope>
    <source>
        <strain evidence="3 4">CBS 357.93</strain>
    </source>
</reference>
<proteinExistence type="predicted"/>
<evidence type="ECO:0000313" key="3">
    <source>
        <dbReference type="EMBL" id="RCH96462.1"/>
    </source>
</evidence>
<dbReference type="OrthoDB" id="10381166at2759"/>
<feature type="compositionally biased region" description="Low complexity" evidence="2">
    <location>
        <begin position="270"/>
        <end position="291"/>
    </location>
</feature>
<feature type="region of interest" description="Disordered" evidence="2">
    <location>
        <begin position="451"/>
        <end position="528"/>
    </location>
</feature>
<accession>A0A367K2H9</accession>
<dbReference type="AlphaFoldDB" id="A0A367K2H9"/>
<protein>
    <recommendedName>
        <fullName evidence="5">WW domain-containing protein</fullName>
    </recommendedName>
</protein>
<feature type="compositionally biased region" description="Polar residues" evidence="2">
    <location>
        <begin position="928"/>
        <end position="942"/>
    </location>
</feature>
<evidence type="ECO:0000256" key="1">
    <source>
        <dbReference type="SAM" id="Coils"/>
    </source>
</evidence>
<feature type="compositionally biased region" description="Basic and acidic residues" evidence="2">
    <location>
        <begin position="298"/>
        <end position="312"/>
    </location>
</feature>
<feature type="compositionally biased region" description="Polar residues" evidence="2">
    <location>
        <begin position="352"/>
        <end position="370"/>
    </location>
</feature>
<evidence type="ECO:0000313" key="4">
    <source>
        <dbReference type="Proteomes" id="UP000252139"/>
    </source>
</evidence>